<protein>
    <submittedName>
        <fullName evidence="3">DNA-directed RNA polymerase</fullName>
    </submittedName>
</protein>
<dbReference type="WBParaSite" id="Pan_g22936.t1">
    <property type="protein sequence ID" value="Pan_g22936.t1"/>
    <property type="gene ID" value="Pan_g22936"/>
</dbReference>
<proteinExistence type="predicted"/>
<name>A0A7E4ZXB0_PANRE</name>
<reference evidence="3" key="2">
    <citation type="submission" date="2020-10" db="UniProtKB">
        <authorList>
            <consortium name="WormBaseParasite"/>
        </authorList>
    </citation>
    <scope>IDENTIFICATION</scope>
</reference>
<dbReference type="Proteomes" id="UP000492821">
    <property type="component" value="Unassembled WGS sequence"/>
</dbReference>
<evidence type="ECO:0000256" key="1">
    <source>
        <dbReference type="SAM" id="MobiDB-lite"/>
    </source>
</evidence>
<evidence type="ECO:0000313" key="3">
    <source>
        <dbReference type="WBParaSite" id="Pan_g22936.t1"/>
    </source>
</evidence>
<evidence type="ECO:0000313" key="2">
    <source>
        <dbReference type="Proteomes" id="UP000492821"/>
    </source>
</evidence>
<reference evidence="2" key="1">
    <citation type="journal article" date="2013" name="Genetics">
        <title>The draft genome and transcriptome of Panagrellus redivivus are shaped by the harsh demands of a free-living lifestyle.</title>
        <authorList>
            <person name="Srinivasan J."/>
            <person name="Dillman A.R."/>
            <person name="Macchietto M.G."/>
            <person name="Heikkinen L."/>
            <person name="Lakso M."/>
            <person name="Fracchia K.M."/>
            <person name="Antoshechkin I."/>
            <person name="Mortazavi A."/>
            <person name="Wong G."/>
            <person name="Sternberg P.W."/>
        </authorList>
    </citation>
    <scope>NUCLEOTIDE SEQUENCE [LARGE SCALE GENOMIC DNA]</scope>
    <source>
        <strain evidence="2">MT8872</strain>
    </source>
</reference>
<feature type="compositionally biased region" description="Basic and acidic residues" evidence="1">
    <location>
        <begin position="1"/>
        <end position="15"/>
    </location>
</feature>
<keyword evidence="2" id="KW-1185">Reference proteome</keyword>
<organism evidence="2 3">
    <name type="scientific">Panagrellus redivivus</name>
    <name type="common">Microworm</name>
    <dbReference type="NCBI Taxonomy" id="6233"/>
    <lineage>
        <taxon>Eukaryota</taxon>
        <taxon>Metazoa</taxon>
        <taxon>Ecdysozoa</taxon>
        <taxon>Nematoda</taxon>
        <taxon>Chromadorea</taxon>
        <taxon>Rhabditida</taxon>
        <taxon>Tylenchina</taxon>
        <taxon>Panagrolaimomorpha</taxon>
        <taxon>Panagrolaimoidea</taxon>
        <taxon>Panagrolaimidae</taxon>
        <taxon>Panagrellus</taxon>
    </lineage>
</organism>
<dbReference type="AlphaFoldDB" id="A0A7E4ZXB0"/>
<feature type="region of interest" description="Disordered" evidence="1">
    <location>
        <begin position="1"/>
        <end position="21"/>
    </location>
</feature>
<sequence length="81" mass="8844">MLSDDDGRVSDEGRRGHQKSQQTYTLHVFTPNICEGGLKFVLMYVLMEVLTKQAQMGVIQAAVVEGLCSASPIRPEKGCCA</sequence>
<accession>A0A7E4ZXB0</accession>